<protein>
    <submittedName>
        <fullName evidence="1">Uncharacterized protein</fullName>
    </submittedName>
</protein>
<dbReference type="Proteomes" id="UP000266492">
    <property type="component" value="Unassembled WGS sequence"/>
</dbReference>
<organism evidence="1 2">
    <name type="scientific">Bacteroides ovatus</name>
    <dbReference type="NCBI Taxonomy" id="28116"/>
    <lineage>
        <taxon>Bacteria</taxon>
        <taxon>Pseudomonadati</taxon>
        <taxon>Bacteroidota</taxon>
        <taxon>Bacteroidia</taxon>
        <taxon>Bacteroidales</taxon>
        <taxon>Bacteroidaceae</taxon>
        <taxon>Bacteroides</taxon>
    </lineage>
</organism>
<sequence>MERIKTIAFRGGNDLIANLQLCIDRIGYTIPDVMNRISGQYNVRCVFEKVENQLTFSDSILGELINQTYLGKVYINDKSDIRLFSPNSSLSEHKIDFSLQGEFNIGVKIFKDKPVHTLPAIDVLPIPVEIITIYFYFSEMKLNENLVYSISDKYFDSYDYLGFILVDLAKMEEIITRKYGNRKLDLIDEFCNTELIDELFSQEIIMITWGIHPYSYPIYSSENVDSIRPLLGREYKQEGRFYIKEDIRELSLIPGYELRKWPEFTQKEWTKISLNGKGKIAHLTPYILEDSEFETVLVSFLIHRSEGCLKESIPLLNVNLLYE</sequence>
<evidence type="ECO:0000313" key="1">
    <source>
        <dbReference type="EMBL" id="RGS78320.1"/>
    </source>
</evidence>
<dbReference type="EMBL" id="QRVZ01000043">
    <property type="protein sequence ID" value="RGS78320.1"/>
    <property type="molecule type" value="Genomic_DNA"/>
</dbReference>
<accession>A0A395VNW3</accession>
<comment type="caution">
    <text evidence="1">The sequence shown here is derived from an EMBL/GenBank/DDBJ whole genome shotgun (WGS) entry which is preliminary data.</text>
</comment>
<dbReference type="AlphaFoldDB" id="A0A395VNW3"/>
<gene>
    <name evidence="1" type="ORF">DWX70_25985</name>
</gene>
<name>A0A395VNW3_BACOV</name>
<reference evidence="1 2" key="1">
    <citation type="submission" date="2018-08" db="EMBL/GenBank/DDBJ databases">
        <title>A genome reference for cultivated species of the human gut microbiota.</title>
        <authorList>
            <person name="Zou Y."/>
            <person name="Xue W."/>
            <person name="Luo G."/>
        </authorList>
    </citation>
    <scope>NUCLEOTIDE SEQUENCE [LARGE SCALE GENOMIC DNA]</scope>
    <source>
        <strain evidence="1 2">AF20-9LB</strain>
    </source>
</reference>
<proteinExistence type="predicted"/>
<evidence type="ECO:0000313" key="2">
    <source>
        <dbReference type="Proteomes" id="UP000266492"/>
    </source>
</evidence>
<dbReference type="RefSeq" id="WP_117887893.1">
    <property type="nucleotide sequence ID" value="NZ_QRVZ01000043.1"/>
</dbReference>